<accession>A0A6N3V9W0</accession>
<gene>
    <name evidence="2" type="ORF">F3F51_12075</name>
</gene>
<evidence type="ECO:0000313" key="3">
    <source>
        <dbReference type="Proteomes" id="UP000460135"/>
    </source>
</evidence>
<protein>
    <submittedName>
        <fullName evidence="2">DUF5007 domain-containing protein</fullName>
    </submittedName>
</protein>
<evidence type="ECO:0000313" key="2">
    <source>
        <dbReference type="EMBL" id="KAA3804537.1"/>
    </source>
</evidence>
<reference evidence="2 3" key="1">
    <citation type="journal article" date="2019" name="Nat. Med.">
        <title>A library of human gut bacterial isolates paired with longitudinal multiomics data enables mechanistic microbiome research.</title>
        <authorList>
            <person name="Poyet M."/>
            <person name="Groussin M."/>
            <person name="Gibbons S.M."/>
            <person name="Avila-Pacheco J."/>
            <person name="Jiang X."/>
            <person name="Kearney S.M."/>
            <person name="Perrotta A.R."/>
            <person name="Berdy B."/>
            <person name="Zhao S."/>
            <person name="Lieberman T.D."/>
            <person name="Swanson P.K."/>
            <person name="Smith M."/>
            <person name="Roesemann S."/>
            <person name="Alexander J.E."/>
            <person name="Rich S.A."/>
            <person name="Livny J."/>
            <person name="Vlamakis H."/>
            <person name="Clish C."/>
            <person name="Bullock K."/>
            <person name="Deik A."/>
            <person name="Scott J."/>
            <person name="Pierce K.A."/>
            <person name="Xavier R.J."/>
            <person name="Alm E.J."/>
        </authorList>
    </citation>
    <scope>NUCLEOTIDE SEQUENCE [LARGE SCALE GENOMIC DNA]</scope>
    <source>
        <strain evidence="2 3">BIOML-A183</strain>
    </source>
</reference>
<feature type="signal peptide" evidence="1">
    <location>
        <begin position="1"/>
        <end position="24"/>
    </location>
</feature>
<dbReference type="AlphaFoldDB" id="A0A6N3V9W0"/>
<dbReference type="InterPro" id="IPR032173">
    <property type="entry name" value="DUF5007"/>
</dbReference>
<name>A0A6N3V9W0_BACOV</name>
<proteinExistence type="predicted"/>
<dbReference type="Pfam" id="PF16398">
    <property type="entry name" value="DUF5007"/>
    <property type="match status" value="1"/>
</dbReference>
<organism evidence="2 3">
    <name type="scientific">Bacteroides ovatus</name>
    <dbReference type="NCBI Taxonomy" id="28116"/>
    <lineage>
        <taxon>Bacteria</taxon>
        <taxon>Pseudomonadati</taxon>
        <taxon>Bacteroidota</taxon>
        <taxon>Bacteroidia</taxon>
        <taxon>Bacteroidales</taxon>
        <taxon>Bacteroidaceae</taxon>
        <taxon>Bacteroides</taxon>
    </lineage>
</organism>
<dbReference type="Proteomes" id="UP000460135">
    <property type="component" value="Unassembled WGS sequence"/>
</dbReference>
<dbReference type="EMBL" id="VWLX01000008">
    <property type="protein sequence ID" value="KAA3804537.1"/>
    <property type="molecule type" value="Genomic_DNA"/>
</dbReference>
<keyword evidence="1" id="KW-0732">Signal</keyword>
<feature type="chain" id="PRO_5026905035" evidence="1">
    <location>
        <begin position="25"/>
        <end position="357"/>
    </location>
</feature>
<evidence type="ECO:0000256" key="1">
    <source>
        <dbReference type="SAM" id="SignalP"/>
    </source>
</evidence>
<dbReference type="RefSeq" id="WP_122137728.1">
    <property type="nucleotide sequence ID" value="NZ_CAKJYZ010000002.1"/>
</dbReference>
<sequence>MKNRRKIYKLGWNGLLCSLLIINASCIDKYLPEEKDAFDRDVNFTRTSFDPVMGHTVYYTDICNTGNSTLPLTFSITDIKHNDGTPAPELEEYYPVRVWKKPYLGTEKTIEEINAKRGTEYRRLFDVIKHSGEIVMWGEANSGILRCQPDSGYIFNMEIANSGGFKTIKRMRLMPKREVDFEPSIYDSETGLPVSEFVSPSTSLMTYENKNSSSSISYIIKPADIHIYFRENKDAGEGTSLSISFYDPSWNVIDPRCFNETSWNNLFQAGFLKDINEKEVVYDMAYPLPLFTGKSNYTDDKGEKARVTFTTSYMSKYGTRRRGYFIFEFAIYKEAHWDMFIHFSKGMPMLGDAKINN</sequence>
<comment type="caution">
    <text evidence="2">The sequence shown here is derived from an EMBL/GenBank/DDBJ whole genome shotgun (WGS) entry which is preliminary data.</text>
</comment>